<protein>
    <recommendedName>
        <fullName evidence="4">Transmembrane protein</fullName>
    </recommendedName>
</protein>
<keyword evidence="3" id="KW-1185">Reference proteome</keyword>
<keyword evidence="1" id="KW-0472">Membrane</keyword>
<dbReference type="OrthoDB" id="10433322at2759"/>
<evidence type="ECO:0000313" key="2">
    <source>
        <dbReference type="EMBL" id="CAF1081514.1"/>
    </source>
</evidence>
<evidence type="ECO:0008006" key="4">
    <source>
        <dbReference type="Google" id="ProtNLM"/>
    </source>
</evidence>
<name>A0A814MPQ4_9BILA</name>
<accession>A0A814MPQ4</accession>
<dbReference type="AlphaFoldDB" id="A0A814MPQ4"/>
<feature type="transmembrane region" description="Helical" evidence="1">
    <location>
        <begin position="75"/>
        <end position="97"/>
    </location>
</feature>
<comment type="caution">
    <text evidence="2">The sequence shown here is derived from an EMBL/GenBank/DDBJ whole genome shotgun (WGS) entry which is preliminary data.</text>
</comment>
<proteinExistence type="predicted"/>
<organism evidence="2 3">
    <name type="scientific">Brachionus calyciflorus</name>
    <dbReference type="NCBI Taxonomy" id="104777"/>
    <lineage>
        <taxon>Eukaryota</taxon>
        <taxon>Metazoa</taxon>
        <taxon>Spiralia</taxon>
        <taxon>Gnathifera</taxon>
        <taxon>Rotifera</taxon>
        <taxon>Eurotatoria</taxon>
        <taxon>Monogononta</taxon>
        <taxon>Pseudotrocha</taxon>
        <taxon>Ploima</taxon>
        <taxon>Brachionidae</taxon>
        <taxon>Brachionus</taxon>
    </lineage>
</organism>
<dbReference type="EMBL" id="CAJNOC010006598">
    <property type="protein sequence ID" value="CAF1081514.1"/>
    <property type="molecule type" value="Genomic_DNA"/>
</dbReference>
<keyword evidence="1" id="KW-0812">Transmembrane</keyword>
<gene>
    <name evidence="2" type="ORF">OXX778_LOCUS20214</name>
</gene>
<evidence type="ECO:0000256" key="1">
    <source>
        <dbReference type="SAM" id="Phobius"/>
    </source>
</evidence>
<feature type="transmembrane region" description="Helical" evidence="1">
    <location>
        <begin position="36"/>
        <end position="55"/>
    </location>
</feature>
<reference evidence="2" key="1">
    <citation type="submission" date="2021-02" db="EMBL/GenBank/DDBJ databases">
        <authorList>
            <person name="Nowell W R."/>
        </authorList>
    </citation>
    <scope>NUCLEOTIDE SEQUENCE</scope>
    <source>
        <strain evidence="2">Ploen Becks lab</strain>
    </source>
</reference>
<feature type="non-terminal residue" evidence="2">
    <location>
        <position position="1"/>
    </location>
</feature>
<keyword evidence="1" id="KW-1133">Transmembrane helix</keyword>
<dbReference type="Proteomes" id="UP000663879">
    <property type="component" value="Unassembled WGS sequence"/>
</dbReference>
<sequence>MQHTINIIHEEDLPNDLFKSQELNFKKNYRAQKYRILSITYAVFFCLLGIVLSTLEPFKACKKCENDVKIFIEIFFIFMQSLSILWIIYMFILILIAKHQQKIAIKYPAGFNRRVSTAFKASQFSGIK</sequence>
<evidence type="ECO:0000313" key="3">
    <source>
        <dbReference type="Proteomes" id="UP000663879"/>
    </source>
</evidence>